<dbReference type="AlphaFoldDB" id="A0A8E2IAU3"/>
<proteinExistence type="predicted"/>
<sequence length="86" mass="10351">MSVNGMLRSMFQSLADSKWNKDRLRRNQFDELNEPFLFSSSHLNTIFEECETKEEYESILDHMYKFDACEVDSYKAIENKIIDKLW</sequence>
<name>A0A8E2IAU3_9BACI</name>
<keyword evidence="2" id="KW-1185">Reference proteome</keyword>
<gene>
    <name evidence="1" type="ORF">BWZ43_15210</name>
</gene>
<comment type="caution">
    <text evidence="1">The sequence shown here is derived from an EMBL/GenBank/DDBJ whole genome shotgun (WGS) entry which is preliminary data.</text>
</comment>
<dbReference type="Proteomes" id="UP000189761">
    <property type="component" value="Unassembled WGS sequence"/>
</dbReference>
<evidence type="ECO:0000313" key="1">
    <source>
        <dbReference type="EMBL" id="OOP67550.1"/>
    </source>
</evidence>
<dbReference type="RefSeq" id="WP_078110610.1">
    <property type="nucleotide sequence ID" value="NZ_CP065424.1"/>
</dbReference>
<evidence type="ECO:0000313" key="2">
    <source>
        <dbReference type="Proteomes" id="UP000189761"/>
    </source>
</evidence>
<organism evidence="1 2">
    <name type="scientific">Heyndrickxia oleronia</name>
    <dbReference type="NCBI Taxonomy" id="38875"/>
    <lineage>
        <taxon>Bacteria</taxon>
        <taxon>Bacillati</taxon>
        <taxon>Bacillota</taxon>
        <taxon>Bacilli</taxon>
        <taxon>Bacillales</taxon>
        <taxon>Bacillaceae</taxon>
        <taxon>Heyndrickxia</taxon>
    </lineage>
</organism>
<accession>A0A8E2IAU3</accession>
<dbReference type="EMBL" id="MTLA01000186">
    <property type="protein sequence ID" value="OOP67550.1"/>
    <property type="molecule type" value="Genomic_DNA"/>
</dbReference>
<protein>
    <submittedName>
        <fullName evidence="1">Uncharacterized protein</fullName>
    </submittedName>
</protein>
<reference evidence="1 2" key="1">
    <citation type="submission" date="2017-01" db="EMBL/GenBank/DDBJ databases">
        <title>Draft genome sequence of Bacillus oleronius.</title>
        <authorList>
            <person name="Allam M."/>
        </authorList>
    </citation>
    <scope>NUCLEOTIDE SEQUENCE [LARGE SCALE GENOMIC DNA]</scope>
    <source>
        <strain evidence="1 2">DSM 9356</strain>
    </source>
</reference>